<keyword evidence="5" id="KW-0009">Actin-binding</keyword>
<feature type="compositionally biased region" description="Basic and acidic residues" evidence="8">
    <location>
        <begin position="489"/>
        <end position="517"/>
    </location>
</feature>
<dbReference type="InterPro" id="IPR001849">
    <property type="entry name" value="PH_domain"/>
</dbReference>
<dbReference type="PANTHER" id="PTHR17271">
    <property type="entry name" value="PLECKSTRIN HOMOLOGY PH DOMAIN-CONTAINING PROTEIN"/>
    <property type="match status" value="1"/>
</dbReference>
<dbReference type="SUPFAM" id="SSF50729">
    <property type="entry name" value="PH domain-like"/>
    <property type="match status" value="2"/>
</dbReference>
<feature type="domain" description="PH" evidence="9">
    <location>
        <begin position="355"/>
        <end position="451"/>
    </location>
</feature>
<feature type="compositionally biased region" description="Basic and acidic residues" evidence="8">
    <location>
        <begin position="189"/>
        <end position="198"/>
    </location>
</feature>
<name>A0A6P7IQL4_9TELE</name>
<evidence type="ECO:0000313" key="10">
    <source>
        <dbReference type="Proteomes" id="UP000515145"/>
    </source>
</evidence>
<keyword evidence="4 7" id="KW-0175">Coiled coil</keyword>
<proteinExistence type="predicted"/>
<organism evidence="10 11">
    <name type="scientific">Parambassis ranga</name>
    <name type="common">Indian glassy fish</name>
    <dbReference type="NCBI Taxonomy" id="210632"/>
    <lineage>
        <taxon>Eukaryota</taxon>
        <taxon>Metazoa</taxon>
        <taxon>Chordata</taxon>
        <taxon>Craniata</taxon>
        <taxon>Vertebrata</taxon>
        <taxon>Euteleostomi</taxon>
        <taxon>Actinopterygii</taxon>
        <taxon>Neopterygii</taxon>
        <taxon>Teleostei</taxon>
        <taxon>Neoteleostei</taxon>
        <taxon>Acanthomorphata</taxon>
        <taxon>Ovalentaria</taxon>
        <taxon>Ambassidae</taxon>
        <taxon>Parambassis</taxon>
    </lineage>
</organism>
<evidence type="ECO:0000256" key="6">
    <source>
        <dbReference type="ARBA" id="ARBA00023212"/>
    </source>
</evidence>
<evidence type="ECO:0000256" key="8">
    <source>
        <dbReference type="SAM" id="MobiDB-lite"/>
    </source>
</evidence>
<dbReference type="Gene3D" id="2.30.29.30">
    <property type="entry name" value="Pleckstrin-homology domain (PH domain)/Phosphotyrosine-binding domain (PTB)"/>
    <property type="match status" value="2"/>
</dbReference>
<dbReference type="SMART" id="SM00233">
    <property type="entry name" value="PH"/>
    <property type="match status" value="2"/>
</dbReference>
<feature type="coiled-coil region" evidence="7">
    <location>
        <begin position="1570"/>
        <end position="1636"/>
    </location>
</feature>
<dbReference type="Proteomes" id="UP000515145">
    <property type="component" value="Chromosome 8"/>
</dbReference>
<dbReference type="CDD" id="cd01236">
    <property type="entry name" value="PH_RIP"/>
    <property type="match status" value="1"/>
</dbReference>
<dbReference type="InterPro" id="IPR052223">
    <property type="entry name" value="Actin_Cytoskeleton_Reg"/>
</dbReference>
<sequence>MSGEKATSPCSKFQANIFNKSKCQNCFKSRELHLLNDCDMDKAKPIYGGWLCLAPVGTDFNNPMQRSRKWQRRFFILYEHGSLSFALDELPSTLPQGTVNMNLCTDIADAEPRTGQRNALCIITPEQEIFIRGDNKEIINGWSEQLMIYLRTNKQNPKKKRKVEPVANQEPSPPKMAATDSTFPSSVRDPAESSRWQEEAEADVTPVWTVTDTDPASSERTPAGNASSYLCPVSTNCVTLDGPGSFGSPSSSLDLAADVNPNTGSNSQHANNKNNKNQRQDRSSKERFFGLEDSKKEQVGETAGSRKGRSEARTKKREKLQSCGDIAQLSAAPPQRRSKSLDRRTSDMVMTPDLLNFKKGWMVKLDEDHQWKKYWFVLSTDSLRYYKDSIAEEASDLKGEIDLTKCYNVSEYQVQRNYGFQIHTPKGVFTLSAMTAGIRKNWIHALMKNVHPANAPDVASLPGQHLSCSLPEVLPKPDVTQDSLSTDTPAERDPNPKPRGVMERRREGRYRTFDWAEFRPQTKPTADADPPRTKSPCDLELGDLERRKRREERRKRYERMLGFSLGLEETGDTTADSSVRALSPKSQQRMEEEVEECWKQVEKNVFRLEKTVPLFTAARDAVEMPKLLDSYRKRVEDLKVQLAESEHCRLKLEAQLSSAGIYQQQLEPPVCSEQKLYQETHEEPLNSQTQDLNEARELLQQQNILRQDMQEHLDHEPPSAAPQLPSIWLHDTEGHLQELEDLLPEIAATPLLSPASDSQPELSQSDGDNIRLDGTTHPQNQLDRKQCPLFPTSETQVTNCDFISLIMEKPAEADDTSPNHVAPDLMVLRRLSQEVELLTGQNEALNQRNQEMVNQLTEADREIERLKAELSSRYTEPHHLPEVEQQGKTRLEDLERELSLKNQELLEAQILITTLKDKLRETEALLPLSDLSETDKVEESETKKSAEKTEGYLLRCFEATEARLTELERQLKKSELSYTELQQQNTELKEKERLYCQRAAETEADIRQLREELEKERLKESDRNSYISAEEKIQKVIEGLMLRLRALGKLLEVINRLDFVKESEQEEKSPAMISQLKWEEKFWGFLLNKLKEDVSQQNDPLEEVFVGVTEHMMLERQLLLVGHGLLLETEGMCESKAFKDLDTFYNTSDITASETTNGNGVFDFNKQLCDTQMKIFLLNQVTSSAELQITADRLYNVQFSGDPWSISFIHSAATEALYSYYLSRHMSECKRGLCYNCADLMEENRTLKASLATFTEELTSSLYDKVNTCCQTDETYPQEIDDELQSTDGNNAEESMEENEIENEMTEKDLSLNGMEIPVVEIQKISEEHFEESDETDPSAETELISALREKVKELEEQLSALANEMKEEFEGKMISVQMQHQQEMEKLKATCEHGFTCMEESHLKVVEELQRRHQHEVERLLVERDKLLEEESAATATAIEAIKNAHCLELQREIHRRCQSENGNGDTDLEDIQRGHRYSEEVASYQRELDVLSQQFSLKCLENGHLVQALDAERKALCQCQQENQELRTKNQELSGHLAAEITRLCSLARQDALPLSQGMDVYELEITLRVKESEVQCLKQEIISLKDELHSAQQDKRNATKKYKDMYTELSIVRAKAEREAKELRENLRLAHQALGHSSL</sequence>
<keyword evidence="2" id="KW-0963">Cytoplasm</keyword>
<evidence type="ECO:0000313" key="11">
    <source>
        <dbReference type="RefSeq" id="XP_028267426.1"/>
    </source>
</evidence>
<evidence type="ECO:0000256" key="7">
    <source>
        <dbReference type="SAM" id="Coils"/>
    </source>
</evidence>
<dbReference type="GO" id="GO:0015629">
    <property type="term" value="C:actin cytoskeleton"/>
    <property type="evidence" value="ECO:0007669"/>
    <property type="project" value="TreeGrafter"/>
</dbReference>
<evidence type="ECO:0000256" key="4">
    <source>
        <dbReference type="ARBA" id="ARBA00023054"/>
    </source>
</evidence>
<evidence type="ECO:0000256" key="2">
    <source>
        <dbReference type="ARBA" id="ARBA00022490"/>
    </source>
</evidence>
<comment type="subcellular location">
    <subcellularLocation>
        <location evidence="1">Cytoplasm</location>
        <location evidence="1">Cytoskeleton</location>
    </subcellularLocation>
</comment>
<feature type="region of interest" description="Disordered" evidence="8">
    <location>
        <begin position="472"/>
        <end position="545"/>
    </location>
</feature>
<evidence type="ECO:0000256" key="5">
    <source>
        <dbReference type="ARBA" id="ARBA00023203"/>
    </source>
</evidence>
<dbReference type="GO" id="GO:0051015">
    <property type="term" value="F:actin filament binding"/>
    <property type="evidence" value="ECO:0007669"/>
    <property type="project" value="TreeGrafter"/>
</dbReference>
<dbReference type="InterPro" id="IPR011993">
    <property type="entry name" value="PH-like_dom_sf"/>
</dbReference>
<dbReference type="PROSITE" id="PS50003">
    <property type="entry name" value="PH_DOMAIN"/>
    <property type="match status" value="2"/>
</dbReference>
<feature type="compositionally biased region" description="Basic and acidic residues" evidence="8">
    <location>
        <begin position="278"/>
        <end position="299"/>
    </location>
</feature>
<feature type="coiled-coil region" evidence="7">
    <location>
        <begin position="957"/>
        <end position="1019"/>
    </location>
</feature>
<gene>
    <name evidence="11" type="primary">LOC114439587</name>
</gene>
<reference evidence="11" key="1">
    <citation type="submission" date="2025-08" db="UniProtKB">
        <authorList>
            <consortium name="RefSeq"/>
        </authorList>
    </citation>
    <scope>IDENTIFICATION</scope>
</reference>
<dbReference type="Pfam" id="PF00169">
    <property type="entry name" value="PH"/>
    <property type="match status" value="2"/>
</dbReference>
<evidence type="ECO:0000256" key="3">
    <source>
        <dbReference type="ARBA" id="ARBA00022553"/>
    </source>
</evidence>
<feature type="coiled-coil region" evidence="7">
    <location>
        <begin position="1345"/>
        <end position="1372"/>
    </location>
</feature>
<keyword evidence="6" id="KW-0206">Cytoskeleton</keyword>
<accession>A0A6P7IQL4</accession>
<feature type="compositionally biased region" description="Polar residues" evidence="8">
    <location>
        <begin position="216"/>
        <end position="231"/>
    </location>
</feature>
<feature type="compositionally biased region" description="Low complexity" evidence="8">
    <location>
        <begin position="203"/>
        <end position="215"/>
    </location>
</feature>
<dbReference type="RefSeq" id="XP_028267426.1">
    <property type="nucleotide sequence ID" value="XM_028411625.1"/>
</dbReference>
<feature type="coiled-coil region" evidence="7">
    <location>
        <begin position="828"/>
        <end position="911"/>
    </location>
</feature>
<feature type="region of interest" description="Disordered" evidence="8">
    <location>
        <begin position="248"/>
        <end position="345"/>
    </location>
</feature>
<dbReference type="OrthoDB" id="9942268at2759"/>
<feature type="compositionally biased region" description="Polar residues" evidence="8">
    <location>
        <begin position="260"/>
        <end position="270"/>
    </location>
</feature>
<dbReference type="FunFam" id="2.30.29.30:FF:000133">
    <property type="entry name" value="myosin phosphatase Rho-interacting protein isoform X1"/>
    <property type="match status" value="1"/>
</dbReference>
<feature type="region of interest" description="Disordered" evidence="8">
    <location>
        <begin position="752"/>
        <end position="785"/>
    </location>
</feature>
<keyword evidence="3" id="KW-0597">Phosphoprotein</keyword>
<evidence type="ECO:0000259" key="9">
    <source>
        <dbReference type="PROSITE" id="PS50003"/>
    </source>
</evidence>
<feature type="domain" description="PH" evidence="9">
    <location>
        <begin position="44"/>
        <end position="151"/>
    </location>
</feature>
<dbReference type="GeneID" id="114439587"/>
<dbReference type="PANTHER" id="PTHR17271:SF12">
    <property type="entry name" value="MYOSIN PHOSPHATASE RHO-INTERACTING PROTEIN ISOFORM X1"/>
    <property type="match status" value="1"/>
</dbReference>
<feature type="coiled-coil region" evidence="7">
    <location>
        <begin position="685"/>
        <end position="712"/>
    </location>
</feature>
<dbReference type="InParanoid" id="A0A6P7IQL4"/>
<keyword evidence="10" id="KW-1185">Reference proteome</keyword>
<protein>
    <submittedName>
        <fullName evidence="11">Myosin phosphatase Rho-interacting protein-like isoform X1</fullName>
    </submittedName>
</protein>
<feature type="region of interest" description="Disordered" evidence="8">
    <location>
        <begin position="157"/>
        <end position="231"/>
    </location>
</feature>
<feature type="compositionally biased region" description="Polar residues" evidence="8">
    <location>
        <begin position="755"/>
        <end position="767"/>
    </location>
</feature>
<evidence type="ECO:0000256" key="1">
    <source>
        <dbReference type="ARBA" id="ARBA00004245"/>
    </source>
</evidence>